<dbReference type="AlphaFoldDB" id="A0A0P9D450"/>
<proteinExistence type="predicted"/>
<dbReference type="EMBL" id="LJCR01001633">
    <property type="protein sequence ID" value="KPV50002.1"/>
    <property type="molecule type" value="Genomic_DNA"/>
</dbReference>
<accession>A0A0P9D450</accession>
<evidence type="ECO:0000256" key="1">
    <source>
        <dbReference type="SAM" id="MobiDB-lite"/>
    </source>
</evidence>
<name>A0A0P9D450_9CHLR</name>
<feature type="region of interest" description="Disordered" evidence="1">
    <location>
        <begin position="279"/>
        <end position="313"/>
    </location>
</feature>
<feature type="compositionally biased region" description="Basic and acidic residues" evidence="1">
    <location>
        <begin position="285"/>
        <end position="297"/>
    </location>
</feature>
<evidence type="ECO:0000313" key="2">
    <source>
        <dbReference type="EMBL" id="KPV50002.1"/>
    </source>
</evidence>
<reference evidence="2 3" key="1">
    <citation type="submission" date="2015-09" db="EMBL/GenBank/DDBJ databases">
        <title>Draft genome sequence of Kouleothrix aurantiaca JCM 19913.</title>
        <authorList>
            <person name="Hemp J."/>
        </authorList>
    </citation>
    <scope>NUCLEOTIDE SEQUENCE [LARGE SCALE GENOMIC DNA]</scope>
    <source>
        <strain evidence="2 3">COM-B</strain>
    </source>
</reference>
<keyword evidence="3" id="KW-1185">Reference proteome</keyword>
<protein>
    <submittedName>
        <fullName evidence="2">Uncharacterized protein</fullName>
    </submittedName>
</protein>
<sequence>MNVQITISPCLPYTNVHDFVQRLLDTGAQRFVVDTFKAGDGSKGSRTARSGYAQLVEDWDDEERGGLLYEQLVSAGADVGWSSEGFCGIPYRNEAAAQAAEAQQAQQTAMFAMNVGSAAELIATQQVVIHFGAPSVVAAKPKRMRGYTWFWAKYVTGFDPRYHCATGLKGKYHWEQGVPVFTPSSHVMDKAPYQYIYLCGVAETRWADNLHIAMEHVPGESITDTTYTGIPIVIQNARRLHIPWVEDNWNDFPRSYTTCRNWQFGIRYYGYDGQRPAQADFTRPNLDRSKEALERAQKPPLKKSRKKKEKSDG</sequence>
<gene>
    <name evidence="2" type="ORF">SE17_29475</name>
</gene>
<comment type="caution">
    <text evidence="2">The sequence shown here is derived from an EMBL/GenBank/DDBJ whole genome shotgun (WGS) entry which is preliminary data.</text>
</comment>
<evidence type="ECO:0000313" key="3">
    <source>
        <dbReference type="Proteomes" id="UP000050509"/>
    </source>
</evidence>
<dbReference type="Proteomes" id="UP000050509">
    <property type="component" value="Unassembled WGS sequence"/>
</dbReference>
<organism evidence="2 3">
    <name type="scientific">Kouleothrix aurantiaca</name>
    <dbReference type="NCBI Taxonomy" id="186479"/>
    <lineage>
        <taxon>Bacteria</taxon>
        <taxon>Bacillati</taxon>
        <taxon>Chloroflexota</taxon>
        <taxon>Chloroflexia</taxon>
        <taxon>Chloroflexales</taxon>
        <taxon>Roseiflexineae</taxon>
        <taxon>Roseiflexaceae</taxon>
        <taxon>Kouleothrix</taxon>
    </lineage>
</organism>
<feature type="compositionally biased region" description="Basic residues" evidence="1">
    <location>
        <begin position="300"/>
        <end position="313"/>
    </location>
</feature>